<dbReference type="STRING" id="199441.BkAM31D_15410"/>
<name>A0A1X9MG91_9BACI</name>
<dbReference type="AlphaFoldDB" id="A0A1X9MG91"/>
<gene>
    <name evidence="1" type="ORF">BkAM31D_15410</name>
</gene>
<dbReference type="InterPro" id="IPR023378">
    <property type="entry name" value="YheA/YmcA-like_dom_sf"/>
</dbReference>
<dbReference type="InterPro" id="IPR052767">
    <property type="entry name" value="Bact_com_dev_regulator"/>
</dbReference>
<organism evidence="1 2">
    <name type="scientific">Halalkalibacter krulwichiae</name>
    <dbReference type="NCBI Taxonomy" id="199441"/>
    <lineage>
        <taxon>Bacteria</taxon>
        <taxon>Bacillati</taxon>
        <taxon>Bacillota</taxon>
        <taxon>Bacilli</taxon>
        <taxon>Bacillales</taxon>
        <taxon>Bacillaceae</taxon>
        <taxon>Halalkalibacter</taxon>
    </lineage>
</organism>
<evidence type="ECO:0000313" key="1">
    <source>
        <dbReference type="EMBL" id="ARK31123.1"/>
    </source>
</evidence>
<dbReference type="Proteomes" id="UP000193006">
    <property type="component" value="Chromosome"/>
</dbReference>
<dbReference type="PANTHER" id="PTHR38448">
    <property type="entry name" value="REGULATORY PROTEIN YLBF-RELATED"/>
    <property type="match status" value="1"/>
</dbReference>
<dbReference type="SUPFAM" id="SSF158622">
    <property type="entry name" value="YheA/YmcA-like"/>
    <property type="match status" value="1"/>
</dbReference>
<dbReference type="PANTHER" id="PTHR38448:SF2">
    <property type="entry name" value="REGULATORY PROTEIN YLBF"/>
    <property type="match status" value="1"/>
</dbReference>
<proteinExistence type="predicted"/>
<dbReference type="Pfam" id="PF06133">
    <property type="entry name" value="Com_YlbF"/>
    <property type="match status" value="1"/>
</dbReference>
<dbReference type="KEGG" id="bkw:BkAM31D_15410"/>
<protein>
    <recommendedName>
        <fullName evidence="3">YlbF family regulator</fullName>
    </recommendedName>
</protein>
<sequence length="146" mass="16192">MLTTISAFELVEHANGLGQAVLQSETYLTYKEAKKELQGDDLAQARIQNFNSMKEQYEEVQRFGKYHPDYDKVSSQIRQVKREVDLTPSVIAFKKAERELESLLNEISQLIARSVSETIKVPTGNPFFDNMSCSGGCSSGGGCGCS</sequence>
<dbReference type="Gene3D" id="1.20.1500.10">
    <property type="entry name" value="YheA/YmcA-like"/>
    <property type="match status" value="1"/>
</dbReference>
<dbReference type="InterPro" id="IPR010368">
    <property type="entry name" value="Com_YlbF"/>
</dbReference>
<evidence type="ECO:0008006" key="3">
    <source>
        <dbReference type="Google" id="ProtNLM"/>
    </source>
</evidence>
<keyword evidence="2" id="KW-1185">Reference proteome</keyword>
<dbReference type="EMBL" id="CP020814">
    <property type="protein sequence ID" value="ARK31123.1"/>
    <property type="molecule type" value="Genomic_DNA"/>
</dbReference>
<accession>A0A1X9MG91</accession>
<reference evidence="1 2" key="1">
    <citation type="submission" date="2017-04" db="EMBL/GenBank/DDBJ databases">
        <title>Bacillus krulwichiae AM31D Genome sequencing and assembly.</title>
        <authorList>
            <person name="Krulwich T.A."/>
            <person name="Anastor L."/>
            <person name="Ehrlich R."/>
            <person name="Ehrlich G.D."/>
            <person name="Janto B."/>
        </authorList>
    </citation>
    <scope>NUCLEOTIDE SEQUENCE [LARGE SCALE GENOMIC DNA]</scope>
    <source>
        <strain evidence="1 2">AM31D</strain>
    </source>
</reference>
<evidence type="ECO:0000313" key="2">
    <source>
        <dbReference type="Proteomes" id="UP000193006"/>
    </source>
</evidence>